<dbReference type="InterPro" id="IPR002104">
    <property type="entry name" value="Integrase_catalytic"/>
</dbReference>
<evidence type="ECO:0000313" key="6">
    <source>
        <dbReference type="Proteomes" id="UP000095725"/>
    </source>
</evidence>
<keyword evidence="3" id="KW-0233">DNA recombination</keyword>
<dbReference type="GeneID" id="82186472"/>
<dbReference type="InterPro" id="IPR050090">
    <property type="entry name" value="Tyrosine_recombinase_XerCD"/>
</dbReference>
<dbReference type="SUPFAM" id="SSF56349">
    <property type="entry name" value="DNA breaking-rejoining enzymes"/>
    <property type="match status" value="1"/>
</dbReference>
<evidence type="ECO:0000313" key="5">
    <source>
        <dbReference type="EMBL" id="CUQ49019.1"/>
    </source>
</evidence>
<evidence type="ECO:0000259" key="4">
    <source>
        <dbReference type="PROSITE" id="PS51898"/>
    </source>
</evidence>
<dbReference type="PANTHER" id="PTHR30349:SF41">
    <property type="entry name" value="INTEGRASE_RECOMBINASE PROTEIN MJ0367-RELATED"/>
    <property type="match status" value="1"/>
</dbReference>
<organism evidence="5 6">
    <name type="scientific">Bacteroides caccae</name>
    <dbReference type="NCBI Taxonomy" id="47678"/>
    <lineage>
        <taxon>Bacteria</taxon>
        <taxon>Pseudomonadati</taxon>
        <taxon>Bacteroidota</taxon>
        <taxon>Bacteroidia</taxon>
        <taxon>Bacteroidales</taxon>
        <taxon>Bacteroidaceae</taxon>
        <taxon>Bacteroides</taxon>
    </lineage>
</organism>
<dbReference type="InterPro" id="IPR013762">
    <property type="entry name" value="Integrase-like_cat_sf"/>
</dbReference>
<gene>
    <name evidence="5" type="ORF">ERS852558_03769</name>
</gene>
<dbReference type="RefSeq" id="WP_008640396.1">
    <property type="nucleotide sequence ID" value="NZ_CZBL01000019.1"/>
</dbReference>
<dbReference type="InterPro" id="IPR011010">
    <property type="entry name" value="DNA_brk_join_enz"/>
</dbReference>
<dbReference type="Proteomes" id="UP000095725">
    <property type="component" value="Unassembled WGS sequence"/>
</dbReference>
<accession>A0A174X151</accession>
<evidence type="ECO:0000256" key="3">
    <source>
        <dbReference type="ARBA" id="ARBA00023172"/>
    </source>
</evidence>
<dbReference type="EMBL" id="CZBL01000019">
    <property type="protein sequence ID" value="CUQ49019.1"/>
    <property type="molecule type" value="Genomic_DNA"/>
</dbReference>
<dbReference type="Gene3D" id="1.10.443.10">
    <property type="entry name" value="Intergrase catalytic core"/>
    <property type="match status" value="1"/>
</dbReference>
<keyword evidence="2" id="KW-0238">DNA-binding</keyword>
<reference evidence="5 6" key="1">
    <citation type="submission" date="2015-09" db="EMBL/GenBank/DDBJ databases">
        <authorList>
            <consortium name="Pathogen Informatics"/>
        </authorList>
    </citation>
    <scope>NUCLEOTIDE SEQUENCE [LARGE SCALE GENOMIC DNA]</scope>
    <source>
        <strain evidence="5 6">2789STDY5834946</strain>
    </source>
</reference>
<name>A0A174X151_9BACE</name>
<dbReference type="GO" id="GO:0006310">
    <property type="term" value="P:DNA recombination"/>
    <property type="evidence" value="ECO:0007669"/>
    <property type="project" value="UniProtKB-KW"/>
</dbReference>
<dbReference type="PANTHER" id="PTHR30349">
    <property type="entry name" value="PHAGE INTEGRASE-RELATED"/>
    <property type="match status" value="1"/>
</dbReference>
<sequence>MKTISFLSKAIEGYVKYRKASGRYSYSYIKNIIQFDHFCVREYPEQTELTQEIVDRWCRQRPTECTNSCVSRVYPVSDFIKYMKKRGMTKIDLPQVPRSVPRTYTPHPFTHDELKRFFDACDNIKPRRGRLAAIQRMTLPVFFRLLYSSGIRTTEAVLLERDDVNLENGVVSIKRGKGYDQHYVVLHDTMLPLMRIYDGKIDGLTPNRRVFFPTPDDKPHPPVWVTYHFRVLWQSCNSSHAIPYELRHNYAIENINSWTHQGFAVHDKLLALSKSMGHRQMESTLAYYSLTPAISDIIAYADSEIEQSLILETDEKED</sequence>
<dbReference type="GO" id="GO:0003677">
    <property type="term" value="F:DNA binding"/>
    <property type="evidence" value="ECO:0007669"/>
    <property type="project" value="UniProtKB-KW"/>
</dbReference>
<dbReference type="PROSITE" id="PS51898">
    <property type="entry name" value="TYR_RECOMBINASE"/>
    <property type="match status" value="1"/>
</dbReference>
<dbReference type="GO" id="GO:0015074">
    <property type="term" value="P:DNA integration"/>
    <property type="evidence" value="ECO:0007669"/>
    <property type="project" value="InterPro"/>
</dbReference>
<dbReference type="Pfam" id="PF00589">
    <property type="entry name" value="Phage_integrase"/>
    <property type="match status" value="1"/>
</dbReference>
<comment type="similarity">
    <text evidence="1">Belongs to the 'phage' integrase family.</text>
</comment>
<evidence type="ECO:0000256" key="2">
    <source>
        <dbReference type="ARBA" id="ARBA00023125"/>
    </source>
</evidence>
<protein>
    <submittedName>
        <fullName evidence="5">Site-specific recombinase XerD</fullName>
    </submittedName>
</protein>
<feature type="domain" description="Tyr recombinase" evidence="4">
    <location>
        <begin position="104"/>
        <end position="302"/>
    </location>
</feature>
<proteinExistence type="inferred from homology"/>
<dbReference type="AlphaFoldDB" id="A0A174X151"/>
<evidence type="ECO:0000256" key="1">
    <source>
        <dbReference type="ARBA" id="ARBA00008857"/>
    </source>
</evidence>